<organism evidence="1">
    <name type="scientific">Rhizophora mucronata</name>
    <name type="common">Asiatic mangrove</name>
    <dbReference type="NCBI Taxonomy" id="61149"/>
    <lineage>
        <taxon>Eukaryota</taxon>
        <taxon>Viridiplantae</taxon>
        <taxon>Streptophyta</taxon>
        <taxon>Embryophyta</taxon>
        <taxon>Tracheophyta</taxon>
        <taxon>Spermatophyta</taxon>
        <taxon>Magnoliopsida</taxon>
        <taxon>eudicotyledons</taxon>
        <taxon>Gunneridae</taxon>
        <taxon>Pentapetalae</taxon>
        <taxon>rosids</taxon>
        <taxon>fabids</taxon>
        <taxon>Malpighiales</taxon>
        <taxon>Rhizophoraceae</taxon>
        <taxon>Rhizophora</taxon>
    </lineage>
</organism>
<name>A0A2P2NIW5_RHIMU</name>
<protein>
    <submittedName>
        <fullName evidence="1">Uncharacterized protein</fullName>
    </submittedName>
</protein>
<accession>A0A2P2NIW5</accession>
<dbReference type="AlphaFoldDB" id="A0A2P2NIW5"/>
<reference evidence="1" key="1">
    <citation type="submission" date="2018-02" db="EMBL/GenBank/DDBJ databases">
        <title>Rhizophora mucronata_Transcriptome.</title>
        <authorList>
            <person name="Meera S.P."/>
            <person name="Sreeshan A."/>
            <person name="Augustine A."/>
        </authorList>
    </citation>
    <scope>NUCLEOTIDE SEQUENCE</scope>
    <source>
        <tissue evidence="1">Leaf</tissue>
    </source>
</reference>
<evidence type="ECO:0000313" key="1">
    <source>
        <dbReference type="EMBL" id="MBX42441.1"/>
    </source>
</evidence>
<sequence length="45" mass="5185">MFVASDGSHPESAHIYSLLKNLLPELRREGYVPQPYLPSHRQVHN</sequence>
<dbReference type="EMBL" id="GGEC01061957">
    <property type="protein sequence ID" value="MBX42441.1"/>
    <property type="molecule type" value="Transcribed_RNA"/>
</dbReference>
<proteinExistence type="predicted"/>